<dbReference type="Proteomes" id="UP000615446">
    <property type="component" value="Unassembled WGS sequence"/>
</dbReference>
<comment type="caution">
    <text evidence="1">The sequence shown here is derived from an EMBL/GenBank/DDBJ whole genome shotgun (WGS) entry which is preliminary data.</text>
</comment>
<name>A0A8H3QWS6_9GLOM</name>
<proteinExistence type="predicted"/>
<sequence length="342" mass="38248">MEELGIQFFNFCTVNTDSGSFKPITLYAIETKKSNFILVTYTEAENENNPFTYVDYLMLIDLNGKIYSKNLMGPSLVVNNTWTPQQSITSNANNVQGFLYYTPILSDFSDIYTHYNLTQWIINDDGTLSNVAATISALQVPPSIVSTIDGGYMFIYPITTTSQDPYTSQSGIYAVYYGYGSNILRDPVILYETIMQLDISTLNCVISYSEVGQICLITIQPNSTDPNPAPIFIKINYLSGGSVFNVNHIEATLPTIIGISELNSPDFLIQPLPFGGYFYSVNQQTNINDDQSPYDTWGYVLDDNGNFIQWNLSYPTQINSNEITQVLKNNTLVMAQPIVGQN</sequence>
<dbReference type="AlphaFoldDB" id="A0A8H3QWS6"/>
<reference evidence="1" key="1">
    <citation type="submission" date="2019-10" db="EMBL/GenBank/DDBJ databases">
        <title>Conservation and host-specific expression of non-tandemly repeated heterogenous ribosome RNA gene in arbuscular mycorrhizal fungi.</title>
        <authorList>
            <person name="Maeda T."/>
            <person name="Kobayashi Y."/>
            <person name="Nakagawa T."/>
            <person name="Ezawa T."/>
            <person name="Yamaguchi K."/>
            <person name="Bino T."/>
            <person name="Nishimoto Y."/>
            <person name="Shigenobu S."/>
            <person name="Kawaguchi M."/>
        </authorList>
    </citation>
    <scope>NUCLEOTIDE SEQUENCE</scope>
    <source>
        <strain evidence="1">HR1</strain>
    </source>
</reference>
<dbReference type="EMBL" id="BLAL01000213">
    <property type="protein sequence ID" value="GES92179.1"/>
    <property type="molecule type" value="Genomic_DNA"/>
</dbReference>
<protein>
    <submittedName>
        <fullName evidence="1">Uncharacterized protein</fullName>
    </submittedName>
</protein>
<gene>
    <name evidence="1" type="ORF">RCL2_001896600</name>
</gene>
<accession>A0A8H3QWS6</accession>
<dbReference type="OrthoDB" id="2420249at2759"/>
<evidence type="ECO:0000313" key="1">
    <source>
        <dbReference type="EMBL" id="GES92179.1"/>
    </source>
</evidence>
<organism evidence="1 2">
    <name type="scientific">Rhizophagus clarus</name>
    <dbReference type="NCBI Taxonomy" id="94130"/>
    <lineage>
        <taxon>Eukaryota</taxon>
        <taxon>Fungi</taxon>
        <taxon>Fungi incertae sedis</taxon>
        <taxon>Mucoromycota</taxon>
        <taxon>Glomeromycotina</taxon>
        <taxon>Glomeromycetes</taxon>
        <taxon>Glomerales</taxon>
        <taxon>Glomeraceae</taxon>
        <taxon>Rhizophagus</taxon>
    </lineage>
</organism>
<evidence type="ECO:0000313" key="2">
    <source>
        <dbReference type="Proteomes" id="UP000615446"/>
    </source>
</evidence>